<dbReference type="Proteomes" id="UP000274756">
    <property type="component" value="Unassembled WGS sequence"/>
</dbReference>
<keyword evidence="6" id="KW-0507">mRNA processing</keyword>
<dbReference type="Pfam" id="PF05011">
    <property type="entry name" value="DBR1"/>
    <property type="match status" value="1"/>
</dbReference>
<evidence type="ECO:0000256" key="4">
    <source>
        <dbReference type="ARBA" id="ARBA00004123"/>
    </source>
</evidence>
<evidence type="ECO:0000256" key="1">
    <source>
        <dbReference type="ARBA" id="ARBA00001936"/>
    </source>
</evidence>
<comment type="subcellular location">
    <subcellularLocation>
        <location evidence="4">Nucleus</location>
    </subcellularLocation>
</comment>
<evidence type="ECO:0000313" key="15">
    <source>
        <dbReference type="Proteomes" id="UP000038040"/>
    </source>
</evidence>
<dbReference type="STRING" id="318479.A0A0N4UH33"/>
<dbReference type="GO" id="GO:0005634">
    <property type="term" value="C:nucleus"/>
    <property type="evidence" value="ECO:0007669"/>
    <property type="project" value="UniProtKB-SubCell"/>
</dbReference>
<dbReference type="SMART" id="SM01124">
    <property type="entry name" value="DBR1"/>
    <property type="match status" value="1"/>
</dbReference>
<comment type="similarity">
    <text evidence="5">Belongs to the lariat debranching enzyme family.</text>
</comment>
<evidence type="ECO:0000259" key="13">
    <source>
        <dbReference type="SMART" id="SM01124"/>
    </source>
</evidence>
<dbReference type="OrthoDB" id="407609at2759"/>
<keyword evidence="12" id="KW-0539">Nucleus</keyword>
<dbReference type="AlphaFoldDB" id="A0A0N4UH33"/>
<keyword evidence="10" id="KW-0408">Iron</keyword>
<evidence type="ECO:0000313" key="16">
    <source>
        <dbReference type="Proteomes" id="UP000274756"/>
    </source>
</evidence>
<dbReference type="WBParaSite" id="DME_0000683301-mRNA-1">
    <property type="protein sequence ID" value="DME_0000683301-mRNA-1"/>
    <property type="gene ID" value="DME_0000683301"/>
</dbReference>
<protein>
    <submittedName>
        <fullName evidence="17">DBR1 domain-containing protein</fullName>
    </submittedName>
</protein>
<evidence type="ECO:0000256" key="3">
    <source>
        <dbReference type="ARBA" id="ARBA00001954"/>
    </source>
</evidence>
<evidence type="ECO:0000256" key="11">
    <source>
        <dbReference type="ARBA" id="ARBA00023211"/>
    </source>
</evidence>
<accession>A0A0N4UH33</accession>
<evidence type="ECO:0000256" key="12">
    <source>
        <dbReference type="ARBA" id="ARBA00023242"/>
    </source>
</evidence>
<dbReference type="Pfam" id="PF00149">
    <property type="entry name" value="Metallophos"/>
    <property type="match status" value="1"/>
</dbReference>
<dbReference type="EMBL" id="UYYG01000022">
    <property type="protein sequence ID" value="VDN51474.1"/>
    <property type="molecule type" value="Genomic_DNA"/>
</dbReference>
<dbReference type="SUPFAM" id="SSF56300">
    <property type="entry name" value="Metallo-dependent phosphatases"/>
    <property type="match status" value="1"/>
</dbReference>
<dbReference type="GO" id="GO:0046872">
    <property type="term" value="F:metal ion binding"/>
    <property type="evidence" value="ECO:0007669"/>
    <property type="project" value="UniProtKB-KW"/>
</dbReference>
<reference evidence="17" key="1">
    <citation type="submission" date="2017-02" db="UniProtKB">
        <authorList>
            <consortium name="WormBaseParasite"/>
        </authorList>
    </citation>
    <scope>IDENTIFICATION</scope>
</reference>
<evidence type="ECO:0000256" key="8">
    <source>
        <dbReference type="ARBA" id="ARBA00022801"/>
    </source>
</evidence>
<comment type="cofactor">
    <cofactor evidence="1">
        <name>Mn(2+)</name>
        <dbReference type="ChEBI" id="CHEBI:29035"/>
    </cofactor>
</comment>
<keyword evidence="9" id="KW-0862">Zinc</keyword>
<dbReference type="GO" id="GO:0000398">
    <property type="term" value="P:mRNA splicing, via spliceosome"/>
    <property type="evidence" value="ECO:0007669"/>
    <property type="project" value="TreeGrafter"/>
</dbReference>
<evidence type="ECO:0000256" key="5">
    <source>
        <dbReference type="ARBA" id="ARBA00006045"/>
    </source>
</evidence>
<sequence length="479" mass="55222">MKRTSDENYCDSSKKVICERFPSADVIPNSTKKIRIAVAGCSHGQMDKIYATLAAVERKNRYKFDLLICCGDYQAVRNYGDLKHMHIKEKYRALNSFYRYYSAEVVIKFLPAFIELPLLYVLEAPVLTIFVGGNHEASGFLQELPNGGWVAPKIYYMGHASVLNFAGLRIAGLSGIYNKYHFDLGHYECPPFDNYGDLISIYHVRSVDLFRLKQLRDPDGFCGKQLDMFVSHDWPAGIVDYGDKEKLLTLKPYFEEDINRNNLGNPASMSLLYDLRPRYWLAAHLHCKFAALVSHQDKINDGKNLEPTRFLSLDKPIRGRHFLQSLEFDVDINSEMALSYDPIWLAILRSTDKLTSICRTQVYMPSHHIKDERWDFRPTEEEIEDVKRIFKSNFKIPENFRRTAKPHVPGQDENCGAELYYRNPQSSEFCRKLGISDLNEMLCHLSVASLGLPHYLSESEICSERSEKILIDVETDSEF</sequence>
<keyword evidence="11" id="KW-0464">Manganese</keyword>
<comment type="cofactor">
    <cofactor evidence="2">
        <name>Zn(2+)</name>
        <dbReference type="ChEBI" id="CHEBI:29105"/>
    </cofactor>
</comment>
<evidence type="ECO:0000256" key="9">
    <source>
        <dbReference type="ARBA" id="ARBA00022833"/>
    </source>
</evidence>
<name>A0A0N4UH33_DRAME</name>
<keyword evidence="16" id="KW-1185">Reference proteome</keyword>
<comment type="cofactor">
    <cofactor evidence="3">
        <name>Fe(2+)</name>
        <dbReference type="ChEBI" id="CHEBI:29033"/>
    </cofactor>
</comment>
<evidence type="ECO:0000256" key="7">
    <source>
        <dbReference type="ARBA" id="ARBA00022723"/>
    </source>
</evidence>
<organism evidence="15 17">
    <name type="scientific">Dracunculus medinensis</name>
    <name type="common">Guinea worm</name>
    <dbReference type="NCBI Taxonomy" id="318479"/>
    <lineage>
        <taxon>Eukaryota</taxon>
        <taxon>Metazoa</taxon>
        <taxon>Ecdysozoa</taxon>
        <taxon>Nematoda</taxon>
        <taxon>Chromadorea</taxon>
        <taxon>Rhabditida</taxon>
        <taxon>Spirurina</taxon>
        <taxon>Dracunculoidea</taxon>
        <taxon>Dracunculidae</taxon>
        <taxon>Dracunculus</taxon>
    </lineage>
</organism>
<dbReference type="InterPro" id="IPR029052">
    <property type="entry name" value="Metallo-depent_PP-like"/>
</dbReference>
<keyword evidence="7" id="KW-0479">Metal-binding</keyword>
<gene>
    <name evidence="14" type="ORF">DME_LOCUS1447</name>
</gene>
<evidence type="ECO:0000256" key="6">
    <source>
        <dbReference type="ARBA" id="ARBA00022664"/>
    </source>
</evidence>
<evidence type="ECO:0000256" key="10">
    <source>
        <dbReference type="ARBA" id="ARBA00023004"/>
    </source>
</evidence>
<evidence type="ECO:0000256" key="2">
    <source>
        <dbReference type="ARBA" id="ARBA00001947"/>
    </source>
</evidence>
<evidence type="ECO:0000313" key="14">
    <source>
        <dbReference type="EMBL" id="VDN51474.1"/>
    </source>
</evidence>
<dbReference type="CDD" id="cd00844">
    <property type="entry name" value="MPP_Dbr1_N"/>
    <property type="match status" value="1"/>
</dbReference>
<reference evidence="14 16" key="2">
    <citation type="submission" date="2018-11" db="EMBL/GenBank/DDBJ databases">
        <authorList>
            <consortium name="Pathogen Informatics"/>
        </authorList>
    </citation>
    <scope>NUCLEOTIDE SEQUENCE [LARGE SCALE GENOMIC DNA]</scope>
</reference>
<dbReference type="InterPro" id="IPR041816">
    <property type="entry name" value="Dbr1_N"/>
</dbReference>
<dbReference type="InterPro" id="IPR004843">
    <property type="entry name" value="Calcineurin-like_PHP"/>
</dbReference>
<dbReference type="Proteomes" id="UP000038040">
    <property type="component" value="Unplaced"/>
</dbReference>
<dbReference type="PANTHER" id="PTHR12849">
    <property type="entry name" value="RNA LARIAT DEBRANCHING ENZYME"/>
    <property type="match status" value="1"/>
</dbReference>
<dbReference type="PANTHER" id="PTHR12849:SF0">
    <property type="entry name" value="LARIAT DEBRANCHING ENZYME"/>
    <property type="match status" value="1"/>
</dbReference>
<feature type="domain" description="Lariat debranching enzyme C-terminal" evidence="13">
    <location>
        <begin position="293"/>
        <end position="439"/>
    </location>
</feature>
<evidence type="ECO:0000313" key="17">
    <source>
        <dbReference type="WBParaSite" id="DME_0000683301-mRNA-1"/>
    </source>
</evidence>
<dbReference type="GO" id="GO:0008419">
    <property type="term" value="F:RNA lariat debranching enzyme activity"/>
    <property type="evidence" value="ECO:0007669"/>
    <property type="project" value="TreeGrafter"/>
</dbReference>
<keyword evidence="8" id="KW-0378">Hydrolase</keyword>
<dbReference type="InterPro" id="IPR007708">
    <property type="entry name" value="DBR1_C"/>
</dbReference>
<proteinExistence type="inferred from homology"/>